<dbReference type="NCBIfam" id="TIGR01409">
    <property type="entry name" value="TAT_signal_seq"/>
    <property type="match status" value="1"/>
</dbReference>
<evidence type="ECO:0000256" key="1">
    <source>
        <dbReference type="SAM" id="MobiDB-lite"/>
    </source>
</evidence>
<organism evidence="2">
    <name type="scientific">marine metagenome</name>
    <dbReference type="NCBI Taxonomy" id="408172"/>
    <lineage>
        <taxon>unclassified sequences</taxon>
        <taxon>metagenomes</taxon>
        <taxon>ecological metagenomes</taxon>
    </lineage>
</organism>
<dbReference type="EMBL" id="UINC01000055">
    <property type="protein sequence ID" value="SUZ48194.1"/>
    <property type="molecule type" value="Genomic_DNA"/>
</dbReference>
<name>A0A381N2C6_9ZZZZ</name>
<reference evidence="2" key="1">
    <citation type="submission" date="2018-05" db="EMBL/GenBank/DDBJ databases">
        <authorList>
            <person name="Lanie J.A."/>
            <person name="Ng W.-L."/>
            <person name="Kazmierczak K.M."/>
            <person name="Andrzejewski T.M."/>
            <person name="Davidsen T.M."/>
            <person name="Wayne K.J."/>
            <person name="Tettelin H."/>
            <person name="Glass J.I."/>
            <person name="Rusch D."/>
            <person name="Podicherti R."/>
            <person name="Tsui H.-C.T."/>
            <person name="Winkler M.E."/>
        </authorList>
    </citation>
    <scope>NUCLEOTIDE SEQUENCE</scope>
</reference>
<proteinExistence type="predicted"/>
<dbReference type="InterPro" id="IPR019546">
    <property type="entry name" value="TAT_signal_bac_arc"/>
</dbReference>
<protein>
    <recommendedName>
        <fullName evidence="3">Gluconate 2-dehydrogenase subunit 3 family protein</fullName>
    </recommendedName>
</protein>
<dbReference type="Pfam" id="PF13618">
    <property type="entry name" value="Gluconate_2-dh3"/>
    <property type="match status" value="1"/>
</dbReference>
<dbReference type="InterPro" id="IPR006311">
    <property type="entry name" value="TAT_signal"/>
</dbReference>
<sequence>MTDSKGRLPAISRRDLLRTAGAAGAAALVPDAVTAATEETPSTAAAGERQLGTALPSETGPLLTRALANLTARETEILSAMVDRLIPSDELGPGALDAGVLRFIDRVLSESGSNAADAYRSGLAALDTYSRYTRGGPFIDLSTVDQDSVLIDVQIGAATGAGVGFVGGSGSFFNMVKSHTWQGMFGDPEYGGNVNFVGWDLLDYPGVRLGVSPEDQRALEADQLEPVRRSAYDYGIFE</sequence>
<evidence type="ECO:0008006" key="3">
    <source>
        <dbReference type="Google" id="ProtNLM"/>
    </source>
</evidence>
<dbReference type="Pfam" id="PF10518">
    <property type="entry name" value="TAT_signal"/>
    <property type="match status" value="1"/>
</dbReference>
<dbReference type="AlphaFoldDB" id="A0A381N2C6"/>
<evidence type="ECO:0000313" key="2">
    <source>
        <dbReference type="EMBL" id="SUZ48194.1"/>
    </source>
</evidence>
<dbReference type="InterPro" id="IPR027056">
    <property type="entry name" value="Gluconate_2DH_su3"/>
</dbReference>
<feature type="compositionally biased region" description="Low complexity" evidence="1">
    <location>
        <begin position="39"/>
        <end position="48"/>
    </location>
</feature>
<feature type="region of interest" description="Disordered" evidence="1">
    <location>
        <begin position="39"/>
        <end position="58"/>
    </location>
</feature>
<accession>A0A381N2C6</accession>
<dbReference type="PROSITE" id="PS51318">
    <property type="entry name" value="TAT"/>
    <property type="match status" value="1"/>
</dbReference>
<gene>
    <name evidence="2" type="ORF">METZ01_LOCUS1048</name>
</gene>